<reference evidence="7 8" key="1">
    <citation type="submission" date="2023-11" db="EMBL/GenBank/DDBJ databases">
        <title>Peredibacter starrii A3.12.</title>
        <authorList>
            <person name="Mitchell R.J."/>
        </authorList>
    </citation>
    <scope>NUCLEOTIDE SEQUENCE [LARGE SCALE GENOMIC DNA]</scope>
    <source>
        <strain evidence="7 8">A3.12</strain>
    </source>
</reference>
<evidence type="ECO:0000256" key="2">
    <source>
        <dbReference type="ARBA" id="ARBA00022801"/>
    </source>
</evidence>
<dbReference type="GO" id="GO:0005829">
    <property type="term" value="C:cytosol"/>
    <property type="evidence" value="ECO:0007669"/>
    <property type="project" value="TreeGrafter"/>
</dbReference>
<dbReference type="Proteomes" id="UP001324634">
    <property type="component" value="Chromosome"/>
</dbReference>
<name>A0AAX4HTF4_9BACT</name>
<dbReference type="InterPro" id="IPR002470">
    <property type="entry name" value="Peptidase_S9A"/>
</dbReference>
<dbReference type="KEGG" id="psti:SOO65_07920"/>
<keyword evidence="8" id="KW-1185">Reference proteome</keyword>
<evidence type="ECO:0000259" key="6">
    <source>
        <dbReference type="Pfam" id="PF02897"/>
    </source>
</evidence>
<dbReference type="Pfam" id="PF00326">
    <property type="entry name" value="Peptidase_S9"/>
    <property type="match status" value="1"/>
</dbReference>
<sequence>MKSLIICALMLSQTALAYIEYPVAKKIPQVETRFGVLIEDHYKWMENPSDPDLWSWIEEQKAVTNNYLDANLSDAFAARTLEFRKLKVEQTKLTDAAEPKFALPIPFDENMTQKRFIKWETKSSNFKSNEPKTESATYAVKTQTVGNGDLSRVIITQKSDNKLVDILMVKFYQFITWADDNSFYYVSDMDQNIGGGRPALFKHTVGEIQSEDKLLLSGRSASSDLTIHQVGKNFYAQVDEFIGSLQLSTGKLTNRHIVDGEIIEMQGDLEAEATIRSFKNANYGELYKLRLRDGSRRLFVKEQDFVAESAKTLDLASTFIIGLKDGAHVAGIYNSITESMKMIDLQDGTIDLVSAKDGVLKLGFETYTQPRKVYSYDLKTLDLKVLAAQSYPIELDLDKVYYTASNGERASMWVVRKKGVKLTSKTPTILYGYGGFKSAITPAFGMYESLSWMEKGGSFVVVTLPGSLDLGNSWFQVARVGGRIHSWDSFALAAKELFRLGWTSADNIGMMGASNGGTLTAGTLQRHSDTFKAAIPIVGVMDLLNFTLFTAGKYWTEDYGNPFVEKDFRAIFPLSPYHNIERRPYPATMVMTAEFDDRVVPMHSYKYLARLQEYNTSDAPILLYNKEWGGHGRASGSARESSKYVAAFYTFFAQQLGL</sequence>
<dbReference type="GO" id="GO:0006508">
    <property type="term" value="P:proteolysis"/>
    <property type="evidence" value="ECO:0007669"/>
    <property type="project" value="UniProtKB-KW"/>
</dbReference>
<dbReference type="PANTHER" id="PTHR42881:SF13">
    <property type="entry name" value="PROLYL ENDOPEPTIDASE"/>
    <property type="match status" value="1"/>
</dbReference>
<dbReference type="EMBL" id="CP139487">
    <property type="protein sequence ID" value="WPU66670.1"/>
    <property type="molecule type" value="Genomic_DNA"/>
</dbReference>
<dbReference type="PRINTS" id="PR00862">
    <property type="entry name" value="PROLIGOPTASE"/>
</dbReference>
<accession>A0AAX4HTF4</accession>
<feature type="domain" description="Peptidase S9A N-terminal" evidence="6">
    <location>
        <begin position="157"/>
        <end position="388"/>
    </location>
</feature>
<evidence type="ECO:0000256" key="4">
    <source>
        <dbReference type="SAM" id="SignalP"/>
    </source>
</evidence>
<feature type="signal peptide" evidence="4">
    <location>
        <begin position="1"/>
        <end position="17"/>
    </location>
</feature>
<dbReference type="SUPFAM" id="SSF50993">
    <property type="entry name" value="Peptidase/esterase 'gauge' domain"/>
    <property type="match status" value="1"/>
</dbReference>
<keyword evidence="1" id="KW-0645">Protease</keyword>
<evidence type="ECO:0000256" key="3">
    <source>
        <dbReference type="ARBA" id="ARBA00022825"/>
    </source>
</evidence>
<organism evidence="7 8">
    <name type="scientific">Peredibacter starrii</name>
    <dbReference type="NCBI Taxonomy" id="28202"/>
    <lineage>
        <taxon>Bacteria</taxon>
        <taxon>Pseudomonadati</taxon>
        <taxon>Bdellovibrionota</taxon>
        <taxon>Bacteriovoracia</taxon>
        <taxon>Bacteriovoracales</taxon>
        <taxon>Bacteriovoracaceae</taxon>
        <taxon>Peredibacter</taxon>
    </lineage>
</organism>
<dbReference type="AlphaFoldDB" id="A0AAX4HTF4"/>
<feature type="chain" id="PRO_5043601344" evidence="4">
    <location>
        <begin position="18"/>
        <end position="658"/>
    </location>
</feature>
<protein>
    <submittedName>
        <fullName evidence="7">Prolyl oligopeptidase family serine peptidase</fullName>
    </submittedName>
</protein>
<dbReference type="Gene3D" id="3.40.50.1820">
    <property type="entry name" value="alpha/beta hydrolase"/>
    <property type="match status" value="1"/>
</dbReference>
<keyword evidence="4" id="KW-0732">Signal</keyword>
<feature type="domain" description="Peptidase S9 prolyl oligopeptidase catalytic" evidence="5">
    <location>
        <begin position="450"/>
        <end position="657"/>
    </location>
</feature>
<dbReference type="InterPro" id="IPR051167">
    <property type="entry name" value="Prolyl_oligopep/macrocyclase"/>
</dbReference>
<dbReference type="GO" id="GO:0004252">
    <property type="term" value="F:serine-type endopeptidase activity"/>
    <property type="evidence" value="ECO:0007669"/>
    <property type="project" value="InterPro"/>
</dbReference>
<dbReference type="Gene3D" id="2.130.10.120">
    <property type="entry name" value="Prolyl oligopeptidase, N-terminal domain"/>
    <property type="match status" value="1"/>
</dbReference>
<dbReference type="Pfam" id="PF02897">
    <property type="entry name" value="Peptidase_S9_N"/>
    <property type="match status" value="2"/>
</dbReference>
<dbReference type="InterPro" id="IPR023302">
    <property type="entry name" value="Pept_S9A_N"/>
</dbReference>
<dbReference type="SUPFAM" id="SSF53474">
    <property type="entry name" value="alpha/beta-Hydrolases"/>
    <property type="match status" value="1"/>
</dbReference>
<evidence type="ECO:0000313" key="7">
    <source>
        <dbReference type="EMBL" id="WPU66670.1"/>
    </source>
</evidence>
<evidence type="ECO:0000259" key="5">
    <source>
        <dbReference type="Pfam" id="PF00326"/>
    </source>
</evidence>
<proteinExistence type="predicted"/>
<dbReference type="GO" id="GO:0070012">
    <property type="term" value="F:oligopeptidase activity"/>
    <property type="evidence" value="ECO:0007669"/>
    <property type="project" value="TreeGrafter"/>
</dbReference>
<keyword evidence="2" id="KW-0378">Hydrolase</keyword>
<dbReference type="InterPro" id="IPR001375">
    <property type="entry name" value="Peptidase_S9_cat"/>
</dbReference>
<evidence type="ECO:0000313" key="8">
    <source>
        <dbReference type="Proteomes" id="UP001324634"/>
    </source>
</evidence>
<keyword evidence="3" id="KW-0720">Serine protease</keyword>
<evidence type="ECO:0000256" key="1">
    <source>
        <dbReference type="ARBA" id="ARBA00022670"/>
    </source>
</evidence>
<gene>
    <name evidence="7" type="ORF">SOO65_07920</name>
</gene>
<dbReference type="RefSeq" id="WP_321399116.1">
    <property type="nucleotide sequence ID" value="NZ_CP139487.1"/>
</dbReference>
<dbReference type="InterPro" id="IPR029058">
    <property type="entry name" value="AB_hydrolase_fold"/>
</dbReference>
<feature type="domain" description="Peptidase S9A N-terminal" evidence="6">
    <location>
        <begin position="22"/>
        <end position="70"/>
    </location>
</feature>
<dbReference type="PANTHER" id="PTHR42881">
    <property type="entry name" value="PROLYL ENDOPEPTIDASE"/>
    <property type="match status" value="1"/>
</dbReference>